<evidence type="ECO:0000313" key="11">
    <source>
        <dbReference type="EMBL" id="GFO65754.1"/>
    </source>
</evidence>
<keyword evidence="2 8" id="KW-0169">Cobalamin biosynthesis</keyword>
<evidence type="ECO:0000256" key="2">
    <source>
        <dbReference type="ARBA" id="ARBA00022573"/>
    </source>
</evidence>
<comment type="caution">
    <text evidence="11">The sequence shown here is derived from an EMBL/GenBank/DDBJ whole genome shotgun (WGS) entry which is preliminary data.</text>
</comment>
<feature type="domain" description="CobB/CobQ-like glutamine amidotransferase" evidence="10">
    <location>
        <begin position="251"/>
        <end position="442"/>
    </location>
</feature>
<dbReference type="GO" id="GO:0009236">
    <property type="term" value="P:cobalamin biosynthetic process"/>
    <property type="evidence" value="ECO:0007669"/>
    <property type="project" value="UniProtKB-UniRule"/>
</dbReference>
<dbReference type="Pfam" id="PF01656">
    <property type="entry name" value="CbiA"/>
    <property type="match status" value="1"/>
</dbReference>
<dbReference type="GO" id="GO:0042242">
    <property type="term" value="F:cobyrinic acid a,c-diamide synthase activity"/>
    <property type="evidence" value="ECO:0007669"/>
    <property type="project" value="UniProtKB-UniRule"/>
</dbReference>
<dbReference type="Pfam" id="PF07685">
    <property type="entry name" value="GATase_3"/>
    <property type="match status" value="1"/>
</dbReference>
<comment type="domain">
    <text evidence="8">Comprises of two domains. The C-terminal domain contains the binding site for glutamine and catalyzes the hydrolysis of this substrate to glutamate and ammonia. The N-terminal domain is anticipated to bind ATP and cobyrinate and catalyzes the ultimate synthesis of the diamide product. The ammonia produced via the glutaminase domain is probably translocated to the adjacent domain via a molecular tunnel, where it reacts with an activated intermediate.</text>
</comment>
<comment type="pathway">
    <text evidence="8">Cofactor biosynthesis; adenosylcobalamin biosynthesis; cob(II)yrinate a,c-diamide from sirohydrochlorin (anaerobic route): step 10/10.</text>
</comment>
<evidence type="ECO:0000256" key="4">
    <source>
        <dbReference type="ARBA" id="ARBA00022741"/>
    </source>
</evidence>
<dbReference type="InterPro" id="IPR027417">
    <property type="entry name" value="P-loop_NTPase"/>
</dbReference>
<dbReference type="HAMAP" id="MF_00027">
    <property type="entry name" value="CobB_CbiA"/>
    <property type="match status" value="1"/>
</dbReference>
<feature type="active site" description="Nucleophile" evidence="8">
    <location>
        <position position="334"/>
    </location>
</feature>
<dbReference type="CDD" id="cd05388">
    <property type="entry name" value="CobB_N"/>
    <property type="match status" value="1"/>
</dbReference>
<dbReference type="EC" id="6.3.5.11" evidence="8"/>
<keyword evidence="4 8" id="KW-0547">Nucleotide-binding</keyword>
<keyword evidence="7 8" id="KW-0315">Glutamine amidotransferase</keyword>
<dbReference type="InterPro" id="IPR002586">
    <property type="entry name" value="CobQ/CobB/MinD/ParA_Nub-bd_dom"/>
</dbReference>
<name>A0A6V8N122_9BACT</name>
<dbReference type="InterPro" id="IPR029062">
    <property type="entry name" value="Class_I_gatase-like"/>
</dbReference>
<organism evidence="11 12">
    <name type="scientific">Geomonas paludis</name>
    <dbReference type="NCBI Taxonomy" id="2740185"/>
    <lineage>
        <taxon>Bacteria</taxon>
        <taxon>Pseudomonadati</taxon>
        <taxon>Thermodesulfobacteriota</taxon>
        <taxon>Desulfuromonadia</taxon>
        <taxon>Geobacterales</taxon>
        <taxon>Geobacteraceae</taxon>
        <taxon>Geomonas</taxon>
    </lineage>
</organism>
<keyword evidence="6 8" id="KW-0460">Magnesium</keyword>
<keyword evidence="5 8" id="KW-0067">ATP-binding</keyword>
<evidence type="ECO:0000256" key="8">
    <source>
        <dbReference type="HAMAP-Rule" id="MF_00027"/>
    </source>
</evidence>
<dbReference type="NCBIfam" id="NF002204">
    <property type="entry name" value="PRK01077.1"/>
    <property type="match status" value="1"/>
</dbReference>
<sequence length="462" mass="49048">MKRIVIAAPHSGSGKTTVTLGIMAALRRRGLKVAPFKVGPDFIDPGYHALVTGVPSINLDGWMCPREFVRESFARSTAGSDIAVIEGVMGLFDGIDGSSDAGSTAQIAKELAAPVVLVIDARSQARSAAALVSGFAGFDPAVKVAAVVFNNVASANHERILREALAAHLPGVALLGCMPRDAALAIPSRHLGLTTAEDNPLSAEFLDHLVEVVERHLDLDALLALQQQEIPALPQSALSEAGAGGGAESVRIAVARDAAFCFAYPDNLRLLAEQGAEICCFSPLRDAALPDGIGGIYLPGGYPELFAEKLAANESMRQAVRQAVEAGMPVYAECGGFIYLTQGVAGEGGTIPFAGVFPVRTRMLPRRKALGYREIELIGDAVIGPKGATARGHEFHYSEMEEMPEGIERLYRVSRKGADLGLEGFRYQNCLASYIHLHFGSSPGIARDFVGHCRAYRTRSLT</sequence>
<comment type="catalytic activity">
    <reaction evidence="8">
        <text>cob(II)yrinate + 2 L-glutamine + 2 ATP + 2 H2O = cob(II)yrinate a,c diamide + 2 L-glutamate + 2 ADP + 2 phosphate + 2 H(+)</text>
        <dbReference type="Rhea" id="RHEA:26289"/>
        <dbReference type="ChEBI" id="CHEBI:15377"/>
        <dbReference type="ChEBI" id="CHEBI:15378"/>
        <dbReference type="ChEBI" id="CHEBI:29985"/>
        <dbReference type="ChEBI" id="CHEBI:30616"/>
        <dbReference type="ChEBI" id="CHEBI:43474"/>
        <dbReference type="ChEBI" id="CHEBI:58359"/>
        <dbReference type="ChEBI" id="CHEBI:58537"/>
        <dbReference type="ChEBI" id="CHEBI:58894"/>
        <dbReference type="ChEBI" id="CHEBI:456216"/>
        <dbReference type="EC" id="6.3.5.11"/>
    </reaction>
</comment>
<dbReference type="Gene3D" id="3.40.50.300">
    <property type="entry name" value="P-loop containing nucleotide triphosphate hydrolases"/>
    <property type="match status" value="2"/>
</dbReference>
<dbReference type="Gene3D" id="3.40.50.880">
    <property type="match status" value="1"/>
</dbReference>
<gene>
    <name evidence="8 11" type="primary">cbiA</name>
    <name evidence="11" type="ORF">GMPD_36730</name>
</gene>
<evidence type="ECO:0000256" key="7">
    <source>
        <dbReference type="ARBA" id="ARBA00022962"/>
    </source>
</evidence>
<dbReference type="CDD" id="cd03130">
    <property type="entry name" value="GATase1_CobB"/>
    <property type="match status" value="1"/>
</dbReference>
<evidence type="ECO:0000259" key="10">
    <source>
        <dbReference type="Pfam" id="PF07685"/>
    </source>
</evidence>
<evidence type="ECO:0000256" key="1">
    <source>
        <dbReference type="ARBA" id="ARBA00001946"/>
    </source>
</evidence>
<comment type="function">
    <text evidence="8">Catalyzes the ATP-dependent amidation of the two carboxylate groups at positions a and c of cobyrinate, using either L-glutamine or ammonia as the nitrogen source.</text>
</comment>
<dbReference type="PANTHER" id="PTHR43873">
    <property type="entry name" value="COBYRINATE A,C-DIAMIDE SYNTHASE"/>
    <property type="match status" value="1"/>
</dbReference>
<dbReference type="InterPro" id="IPR004484">
    <property type="entry name" value="CbiA/CobB_synth"/>
</dbReference>
<dbReference type="GO" id="GO:0005524">
    <property type="term" value="F:ATP binding"/>
    <property type="evidence" value="ECO:0007669"/>
    <property type="project" value="UniProtKB-UniRule"/>
</dbReference>
<dbReference type="PANTHER" id="PTHR43873:SF1">
    <property type="entry name" value="COBYRINATE A,C-DIAMIDE SYNTHASE"/>
    <property type="match status" value="1"/>
</dbReference>
<dbReference type="SUPFAM" id="SSF52317">
    <property type="entry name" value="Class I glutamine amidotransferase-like"/>
    <property type="match status" value="1"/>
</dbReference>
<dbReference type="PROSITE" id="PS51274">
    <property type="entry name" value="GATASE_COBBQ"/>
    <property type="match status" value="1"/>
</dbReference>
<evidence type="ECO:0000256" key="5">
    <source>
        <dbReference type="ARBA" id="ARBA00022840"/>
    </source>
</evidence>
<evidence type="ECO:0000313" key="12">
    <source>
        <dbReference type="Proteomes" id="UP000568888"/>
    </source>
</evidence>
<dbReference type="Proteomes" id="UP000568888">
    <property type="component" value="Unassembled WGS sequence"/>
</dbReference>
<accession>A0A6V8N122</accession>
<dbReference type="RefSeq" id="WP_183350115.1">
    <property type="nucleotide sequence ID" value="NZ_BLXY01000012.1"/>
</dbReference>
<dbReference type="UniPathway" id="UPA00148">
    <property type="reaction ID" value="UER00231"/>
</dbReference>
<comment type="miscellaneous">
    <text evidence="8">The a and c carboxylates of cobyrinate are activated for nucleophilic attack via formation of a phosphorylated intermediate by ATP. CbiA catalyzes first the amidation of the c-carboxylate, and then that of the a-carboxylate.</text>
</comment>
<evidence type="ECO:0000256" key="3">
    <source>
        <dbReference type="ARBA" id="ARBA00022598"/>
    </source>
</evidence>
<reference evidence="12" key="1">
    <citation type="submission" date="2020-06" db="EMBL/GenBank/DDBJ databases">
        <title>Draft genomic sequecing of Geomonas sp. Red736.</title>
        <authorList>
            <person name="Itoh H."/>
            <person name="Xu Z.X."/>
            <person name="Ushijima N."/>
            <person name="Masuda Y."/>
            <person name="Shiratori Y."/>
            <person name="Senoo K."/>
        </authorList>
    </citation>
    <scope>NUCLEOTIDE SEQUENCE [LARGE SCALE GENOMIC DNA]</scope>
    <source>
        <strain evidence="12">Red736</strain>
    </source>
</reference>
<comment type="cofactor">
    <cofactor evidence="1 8">
        <name>Mg(2+)</name>
        <dbReference type="ChEBI" id="CHEBI:18420"/>
    </cofactor>
</comment>
<keyword evidence="3 8" id="KW-0436">Ligase</keyword>
<dbReference type="InterPro" id="IPR011698">
    <property type="entry name" value="GATase_3"/>
</dbReference>
<proteinExistence type="inferred from homology"/>
<dbReference type="EMBL" id="BLXY01000012">
    <property type="protein sequence ID" value="GFO65754.1"/>
    <property type="molecule type" value="Genomic_DNA"/>
</dbReference>
<feature type="site" description="Increases nucleophilicity of active site Cys" evidence="8">
    <location>
        <position position="436"/>
    </location>
</feature>
<evidence type="ECO:0000256" key="6">
    <source>
        <dbReference type="ARBA" id="ARBA00022842"/>
    </source>
</evidence>
<dbReference type="NCBIfam" id="TIGR00379">
    <property type="entry name" value="cobB"/>
    <property type="match status" value="1"/>
</dbReference>
<dbReference type="SUPFAM" id="SSF52540">
    <property type="entry name" value="P-loop containing nucleoside triphosphate hydrolases"/>
    <property type="match status" value="1"/>
</dbReference>
<feature type="domain" description="CobQ/CobB/MinD/ParA nucleotide binding" evidence="9">
    <location>
        <begin position="4"/>
        <end position="190"/>
    </location>
</feature>
<evidence type="ECO:0000259" key="9">
    <source>
        <dbReference type="Pfam" id="PF01656"/>
    </source>
</evidence>
<dbReference type="AlphaFoldDB" id="A0A6V8N122"/>
<comment type="similarity">
    <text evidence="8">Belongs to the CobB/CbiA family.</text>
</comment>
<protein>
    <recommendedName>
        <fullName evidence="8">Cobyrinate a,c-diamide synthase</fullName>
        <ecNumber evidence="8">6.3.5.11</ecNumber>
    </recommendedName>
    <alternativeName>
        <fullName evidence="8">Cobyrinic acid a,c-diamide synthetase</fullName>
    </alternativeName>
</protein>